<feature type="region of interest" description="Disordered" evidence="11">
    <location>
        <begin position="169"/>
        <end position="210"/>
    </location>
</feature>
<dbReference type="EMBL" id="JBFXLT010000008">
    <property type="protein sequence ID" value="KAL2820037.1"/>
    <property type="molecule type" value="Genomic_DNA"/>
</dbReference>
<dbReference type="Proteomes" id="UP001610334">
    <property type="component" value="Unassembled WGS sequence"/>
</dbReference>
<dbReference type="Pfam" id="PF00568">
    <property type="entry name" value="WH1"/>
    <property type="match status" value="1"/>
</dbReference>
<keyword evidence="6" id="KW-0460">Magnesium</keyword>
<evidence type="ECO:0000256" key="8">
    <source>
        <dbReference type="ARBA" id="ARBA00022989"/>
    </source>
</evidence>
<dbReference type="CDD" id="cd12823">
    <property type="entry name" value="Mrs2_Mfm1p-like"/>
    <property type="match status" value="1"/>
</dbReference>
<dbReference type="Gene3D" id="2.30.29.30">
    <property type="entry name" value="Pleckstrin-homology domain (PH domain)/Phosphotyrosine-binding domain (PTB)"/>
    <property type="match status" value="1"/>
</dbReference>
<keyword evidence="7" id="KW-0809">Transit peptide</keyword>
<evidence type="ECO:0000256" key="6">
    <source>
        <dbReference type="ARBA" id="ARBA00022842"/>
    </source>
</evidence>
<feature type="compositionally biased region" description="Pro residues" evidence="11">
    <location>
        <begin position="314"/>
        <end position="333"/>
    </location>
</feature>
<dbReference type="Gene3D" id="2.40.128.330">
    <property type="match status" value="1"/>
</dbReference>
<evidence type="ECO:0000256" key="11">
    <source>
        <dbReference type="SAM" id="MobiDB-lite"/>
    </source>
</evidence>
<evidence type="ECO:0000256" key="1">
    <source>
        <dbReference type="ARBA" id="ARBA00004141"/>
    </source>
</evidence>
<comment type="subcellular location">
    <subcellularLocation>
        <location evidence="1">Membrane</location>
        <topology evidence="1">Multi-pass membrane protein</topology>
    </subcellularLocation>
</comment>
<dbReference type="InterPro" id="IPR000697">
    <property type="entry name" value="WH1/EVH1_dom"/>
</dbReference>
<feature type="compositionally biased region" description="Pro residues" evidence="11">
    <location>
        <begin position="177"/>
        <end position="195"/>
    </location>
</feature>
<keyword evidence="4" id="KW-0597">Phosphoprotein</keyword>
<keyword evidence="10 12" id="KW-0472">Membrane</keyword>
<dbReference type="InterPro" id="IPR003124">
    <property type="entry name" value="WH2_dom"/>
</dbReference>
<evidence type="ECO:0000256" key="7">
    <source>
        <dbReference type="ARBA" id="ARBA00022946"/>
    </source>
</evidence>
<feature type="compositionally biased region" description="Pro residues" evidence="11">
    <location>
        <begin position="261"/>
        <end position="274"/>
    </location>
</feature>
<feature type="domain" description="WH1" evidence="13">
    <location>
        <begin position="17"/>
        <end position="129"/>
    </location>
</feature>
<dbReference type="Pfam" id="PF22099">
    <property type="entry name" value="MRS2-like"/>
    <property type="match status" value="1"/>
</dbReference>
<feature type="region of interest" description="Disordered" evidence="11">
    <location>
        <begin position="127"/>
        <end position="151"/>
    </location>
</feature>
<dbReference type="InterPro" id="IPR033927">
    <property type="entry name" value="WASPfam_EVH1"/>
</dbReference>
<keyword evidence="16" id="KW-1185">Reference proteome</keyword>
<keyword evidence="3" id="KW-0813">Transport</keyword>
<evidence type="ECO:0000256" key="5">
    <source>
        <dbReference type="ARBA" id="ARBA00022692"/>
    </source>
</evidence>
<evidence type="ECO:0000256" key="4">
    <source>
        <dbReference type="ARBA" id="ARBA00022553"/>
    </source>
</evidence>
<accession>A0ABR4HXC8</accession>
<dbReference type="PROSITE" id="PS51082">
    <property type="entry name" value="WH2"/>
    <property type="match status" value="1"/>
</dbReference>
<dbReference type="SMART" id="SM00461">
    <property type="entry name" value="WH1"/>
    <property type="match status" value="1"/>
</dbReference>
<comment type="caution">
    <text evidence="15">The sequence shown here is derived from an EMBL/GenBank/DDBJ whole genome shotgun (WGS) entry which is preliminary data.</text>
</comment>
<protein>
    <recommendedName>
        <fullName evidence="17">Magnesium transporter</fullName>
    </recommendedName>
</protein>
<dbReference type="CDD" id="cd01205">
    <property type="entry name" value="EVH1_WASP-like"/>
    <property type="match status" value="1"/>
</dbReference>
<gene>
    <name evidence="15" type="ORF">BJX63DRAFT_418585</name>
</gene>
<evidence type="ECO:0000256" key="3">
    <source>
        <dbReference type="ARBA" id="ARBA00022448"/>
    </source>
</evidence>
<feature type="region of interest" description="Disordered" evidence="11">
    <location>
        <begin position="234"/>
        <end position="691"/>
    </location>
</feature>
<proteinExistence type="inferred from homology"/>
<organism evidence="15 16">
    <name type="scientific">Aspergillus granulosus</name>
    <dbReference type="NCBI Taxonomy" id="176169"/>
    <lineage>
        <taxon>Eukaryota</taxon>
        <taxon>Fungi</taxon>
        <taxon>Dikarya</taxon>
        <taxon>Ascomycota</taxon>
        <taxon>Pezizomycotina</taxon>
        <taxon>Eurotiomycetes</taxon>
        <taxon>Eurotiomycetidae</taxon>
        <taxon>Eurotiales</taxon>
        <taxon>Aspergillaceae</taxon>
        <taxon>Aspergillus</taxon>
        <taxon>Aspergillus subgen. Nidulantes</taxon>
    </lineage>
</organism>
<feature type="region of interest" description="Disordered" evidence="11">
    <location>
        <begin position="1098"/>
        <end position="1134"/>
    </location>
</feature>
<evidence type="ECO:0000256" key="10">
    <source>
        <dbReference type="ARBA" id="ARBA00023136"/>
    </source>
</evidence>
<feature type="transmembrane region" description="Helical" evidence="12">
    <location>
        <begin position="998"/>
        <end position="1020"/>
    </location>
</feature>
<feature type="compositionally biased region" description="Pro residues" evidence="11">
    <location>
        <begin position="359"/>
        <end position="370"/>
    </location>
</feature>
<feature type="domain" description="WH2" evidence="14">
    <location>
        <begin position="592"/>
        <end position="611"/>
    </location>
</feature>
<evidence type="ECO:0000259" key="14">
    <source>
        <dbReference type="PROSITE" id="PS51082"/>
    </source>
</evidence>
<evidence type="ECO:0000256" key="2">
    <source>
        <dbReference type="ARBA" id="ARBA00009765"/>
    </source>
</evidence>
<feature type="compositionally biased region" description="Polar residues" evidence="11">
    <location>
        <begin position="135"/>
        <end position="144"/>
    </location>
</feature>
<dbReference type="PROSITE" id="PS50229">
    <property type="entry name" value="WH1"/>
    <property type="match status" value="1"/>
</dbReference>
<dbReference type="SUPFAM" id="SSF50729">
    <property type="entry name" value="PH domain-like"/>
    <property type="match status" value="1"/>
</dbReference>
<keyword evidence="8 12" id="KW-1133">Transmembrane helix</keyword>
<feature type="transmembrane region" description="Helical" evidence="12">
    <location>
        <begin position="968"/>
        <end position="986"/>
    </location>
</feature>
<dbReference type="Gene3D" id="1.20.58.340">
    <property type="entry name" value="Magnesium transport protein CorA, transmembrane region"/>
    <property type="match status" value="1"/>
</dbReference>
<dbReference type="PANTHER" id="PTHR13890:SF0">
    <property type="entry name" value="MAGNESIUM TRANSPORTER MRS2 HOMOLOG, MITOCHONDRIAL"/>
    <property type="match status" value="1"/>
</dbReference>
<dbReference type="PANTHER" id="PTHR13890">
    <property type="entry name" value="RNA SPLICING PROTEIN MRS2, MITOCHONDRIAL"/>
    <property type="match status" value="1"/>
</dbReference>
<feature type="compositionally biased region" description="Pro residues" evidence="11">
    <location>
        <begin position="394"/>
        <end position="482"/>
    </location>
</feature>
<evidence type="ECO:0008006" key="17">
    <source>
        <dbReference type="Google" id="ProtNLM"/>
    </source>
</evidence>
<keyword evidence="5 12" id="KW-0812">Transmembrane</keyword>
<dbReference type="InterPro" id="IPR011993">
    <property type="entry name" value="PH-like_dom_sf"/>
</dbReference>
<dbReference type="InterPro" id="IPR039204">
    <property type="entry name" value="MRS2-like"/>
</dbReference>
<name>A0ABR4HXC8_9EURO</name>
<feature type="compositionally biased region" description="Acidic residues" evidence="11">
    <location>
        <begin position="664"/>
        <end position="673"/>
    </location>
</feature>
<evidence type="ECO:0000313" key="16">
    <source>
        <dbReference type="Proteomes" id="UP001610334"/>
    </source>
</evidence>
<feature type="compositionally biased region" description="Basic and acidic residues" evidence="11">
    <location>
        <begin position="610"/>
        <end position="620"/>
    </location>
</feature>
<keyword evidence="9" id="KW-0406">Ion transport</keyword>
<comment type="similarity">
    <text evidence="2">Belongs to the CorA metal ion transporter (MIT) (TC 1.A.35) family.</text>
</comment>
<evidence type="ECO:0000256" key="12">
    <source>
        <dbReference type="SAM" id="Phobius"/>
    </source>
</evidence>
<sequence length="1134" mass="118848">MPSILSDADKETVRRNVPKPANKIHAVAVARLYVAYPDPQKWTYSGLQGAVVLANDLVGRTFWLKLVDVSPAGRGVIWDQEIYENFQYNQDRTFFHTFELDDCPAALSFVDEKEAKNFIKKMIEREKSASKETRQTPFASTRGQGPTLVANGKSGRSIFGSLLGHRSSSASHATPIIPAPAPSIQVAPPPPPQAATPPRKELPFDPNDPQIKGVLAELEQMGFTEDQIAENADFIKSYIEQKQASEPESVTPPDDQRRGKAPPPPPPPSAPPAPKAGDLSPQNTGNSAGSRRGAPPPPPASRKAPAKPDEDAAPAPPRDPSPPRMRFRAPPPIADAGKFAHTISPAPPARPRAVSGANPGPPPPPRPPKAPMDDGAPRFGVPPPFQGERKVSAPPAPPSRSPLAPGPPPPPPRTVSPALPPQLPPKVPNAAAPGPPPPPPRNPASQPPPLPPTVPGASRPIPPPPSASAAPPPPPPPPPPSAHAPARPVSNIPPPPPPPPPASSGPPPPPPPPPPAPGGSAPPPPPPPPPPGAGAPPPPPPPPGAGTPPPPPPPPPGAGAPPPPPPPPGAGAPPPPPPPGGAAPPLPKASGDRSDLMAAIRASSGGGLRKVKDSEKRDRSGAVIPGGANESSAATPSSGGGPQGGLAGALQDALAKRKQKVSGSDDEKDDDDDWKNTSAAENRAGPTLLDDGTEGNLSLARALAAKASNELRLRCTEFDINGNVTLMNGEFKKSELIAKYGLLPRDLRKIDSSTLPHIFVRPSTILINLLHLRVLIKADRVLVFDAYGSTDSYMQSLFVYDLEGKLRQKQVQGAGALPYEFRALEAVLISVTTGLEEEFNGVREPVVRVLRALEEDIDRDKLRHLLIYSKKLGTFEQKARLVRDAIDDLLEADDDLASMYLSERAKGVQREEQDHQEVEMLLESYHKVCDEIVQASGNLVTSIRNTEEVVKAILDANRNSLMLLDLKVSIGTLGLATGTLFSALYGMNLKNFIEESDLGFGAVSVTCFAISAVVCVYGLAKLRKLQRVRMWGEAGAGGGPVIPLHSNALPSHRANWRADSIEPVWGSLPGEGRAERMKRLKDSATAAAAARSAASEAAKNRAASLKRALGGSATPKGPGSASRPESDLPSGGSA</sequence>
<evidence type="ECO:0000256" key="9">
    <source>
        <dbReference type="ARBA" id="ARBA00023065"/>
    </source>
</evidence>
<evidence type="ECO:0000313" key="15">
    <source>
        <dbReference type="EMBL" id="KAL2820037.1"/>
    </source>
</evidence>
<reference evidence="15 16" key="1">
    <citation type="submission" date="2024-07" db="EMBL/GenBank/DDBJ databases">
        <title>Section-level genome sequencing and comparative genomics of Aspergillus sections Usti and Cavernicolus.</title>
        <authorList>
            <consortium name="Lawrence Berkeley National Laboratory"/>
            <person name="Nybo J.L."/>
            <person name="Vesth T.C."/>
            <person name="Theobald S."/>
            <person name="Frisvad J.C."/>
            <person name="Larsen T.O."/>
            <person name="Kjaerboelling I."/>
            <person name="Rothschild-Mancinelli K."/>
            <person name="Lyhne E.K."/>
            <person name="Kogle M.E."/>
            <person name="Barry K."/>
            <person name="Clum A."/>
            <person name="Na H."/>
            <person name="Ledsgaard L."/>
            <person name="Lin J."/>
            <person name="Lipzen A."/>
            <person name="Kuo A."/>
            <person name="Riley R."/>
            <person name="Mondo S."/>
            <person name="Labutti K."/>
            <person name="Haridas S."/>
            <person name="Pangalinan J."/>
            <person name="Salamov A.A."/>
            <person name="Simmons B.A."/>
            <person name="Magnuson J.K."/>
            <person name="Chen J."/>
            <person name="Drula E."/>
            <person name="Henrissat B."/>
            <person name="Wiebenga A."/>
            <person name="Lubbers R.J."/>
            <person name="Gomes A.C."/>
            <person name="Makela M.R."/>
            <person name="Stajich J."/>
            <person name="Grigoriev I.V."/>
            <person name="Mortensen U.H."/>
            <person name="De Vries R.P."/>
            <person name="Baker S.E."/>
            <person name="Andersen M.R."/>
        </authorList>
    </citation>
    <scope>NUCLEOTIDE SEQUENCE [LARGE SCALE GENOMIC DNA]</scope>
    <source>
        <strain evidence="15 16">CBS 588.65</strain>
    </source>
</reference>
<evidence type="ECO:0000259" key="13">
    <source>
        <dbReference type="PROSITE" id="PS50229"/>
    </source>
</evidence>
<feature type="compositionally biased region" description="Pro residues" evidence="11">
    <location>
        <begin position="491"/>
        <end position="587"/>
    </location>
</feature>
<feature type="compositionally biased region" description="Gly residues" evidence="11">
    <location>
        <begin position="638"/>
        <end position="647"/>
    </location>
</feature>